<evidence type="ECO:0000256" key="4">
    <source>
        <dbReference type="ARBA" id="ARBA00022837"/>
    </source>
</evidence>
<protein>
    <submittedName>
        <fullName evidence="7">Phosphodiesterase</fullName>
    </submittedName>
</protein>
<evidence type="ECO:0000259" key="6">
    <source>
        <dbReference type="Pfam" id="PF00884"/>
    </source>
</evidence>
<feature type="domain" description="Sulfatase N-terminal" evidence="6">
    <location>
        <begin position="9"/>
        <end position="374"/>
    </location>
</feature>
<dbReference type="OrthoDB" id="9777306at2"/>
<dbReference type="InterPro" id="IPR000917">
    <property type="entry name" value="Sulfatase_N"/>
</dbReference>
<feature type="region of interest" description="Disordered" evidence="5">
    <location>
        <begin position="180"/>
        <end position="207"/>
    </location>
</feature>
<evidence type="ECO:0000256" key="2">
    <source>
        <dbReference type="ARBA" id="ARBA00022723"/>
    </source>
</evidence>
<dbReference type="PANTHER" id="PTHR42693">
    <property type="entry name" value="ARYLSULFATASE FAMILY MEMBER"/>
    <property type="match status" value="1"/>
</dbReference>
<dbReference type="CDD" id="cd16149">
    <property type="entry name" value="sulfatase_like"/>
    <property type="match status" value="1"/>
</dbReference>
<gene>
    <name evidence="7" type="ORF">BK816_01460</name>
</gene>
<dbReference type="GO" id="GO:0004065">
    <property type="term" value="F:arylsulfatase activity"/>
    <property type="evidence" value="ECO:0007669"/>
    <property type="project" value="TreeGrafter"/>
</dbReference>
<evidence type="ECO:0000313" key="8">
    <source>
        <dbReference type="Proteomes" id="UP000176288"/>
    </source>
</evidence>
<dbReference type="InterPro" id="IPR017850">
    <property type="entry name" value="Alkaline_phosphatase_core_sf"/>
</dbReference>
<dbReference type="Pfam" id="PF00884">
    <property type="entry name" value="Sulfatase"/>
    <property type="match status" value="1"/>
</dbReference>
<dbReference type="KEGG" id="avu:BK816_01460"/>
<comment type="similarity">
    <text evidence="1">Belongs to the sulfatase family.</text>
</comment>
<dbReference type="Gene3D" id="3.40.720.10">
    <property type="entry name" value="Alkaline Phosphatase, subunit A"/>
    <property type="match status" value="2"/>
</dbReference>
<dbReference type="SUPFAM" id="SSF53649">
    <property type="entry name" value="Alkaline phosphatase-like"/>
    <property type="match status" value="1"/>
</dbReference>
<evidence type="ECO:0000313" key="7">
    <source>
        <dbReference type="EMBL" id="AOZ72125.1"/>
    </source>
</evidence>
<evidence type="ECO:0000256" key="1">
    <source>
        <dbReference type="ARBA" id="ARBA00008779"/>
    </source>
</evidence>
<evidence type="ECO:0000256" key="5">
    <source>
        <dbReference type="SAM" id="MobiDB-lite"/>
    </source>
</evidence>
<sequence>MSKTNNSRPNFLVILTDDQGPWAMSRTMPELVTPTVDSLVASGTSFDNFYCASPVCSPARASLLTGRMPSAHGVHDWLVGERHPDANEDHYLGGLHTLPETLKQNGYTCGMSGKWHVGTSQHPAPGFDFWYAHRLGGGPYYGAPVWSEDGKRVDEERYFTYAVADEAASFLDQMGRKKREREWGQGYRQTGHNSGENDGTAADQKPVEENPEPFYLQVNFTAPHDPWLDAHPQDLYDLYDGCDFPSVPREEPHPWTKRFEADFKEAFANPVPHLQGYAASLSGVDRALARLLERLEANGLADNTIVIYMSDNGFSCGHHGIWGKGNGTYPLNFWENSVRVPFVISMPGQSQARRVSDHVSATSFFPTICELAGIEPVDDPLAAGKSLKGLVDGSRPGDGTDSVVIFDEYGSGRMIRNGDWKYIDRPDGMPCELYNLANDPEERENLVDSADYAARVDEMKTELHDWFAAHQTATENAWGRDVRGRGQVHPPRKGYDDARTYVLENLCLDGNRDE</sequence>
<dbReference type="InterPro" id="IPR024607">
    <property type="entry name" value="Sulfatase_CS"/>
</dbReference>
<dbReference type="Proteomes" id="UP000176288">
    <property type="component" value="Chromosome"/>
</dbReference>
<evidence type="ECO:0000256" key="3">
    <source>
        <dbReference type="ARBA" id="ARBA00022801"/>
    </source>
</evidence>
<keyword evidence="4" id="KW-0106">Calcium</keyword>
<dbReference type="RefSeq" id="WP_071163591.1">
    <property type="nucleotide sequence ID" value="NZ_CP017812.1"/>
</dbReference>
<dbReference type="PROSITE" id="PS00523">
    <property type="entry name" value="SULFATASE_1"/>
    <property type="match status" value="1"/>
</dbReference>
<dbReference type="STRING" id="1912795.BK816_01460"/>
<dbReference type="AlphaFoldDB" id="A0A1D9MIJ7"/>
<dbReference type="InterPro" id="IPR050738">
    <property type="entry name" value="Sulfatase"/>
</dbReference>
<dbReference type="GO" id="GO:0046872">
    <property type="term" value="F:metal ion binding"/>
    <property type="evidence" value="ECO:0007669"/>
    <property type="project" value="UniProtKB-KW"/>
</dbReference>
<keyword evidence="3" id="KW-0378">Hydrolase</keyword>
<name>A0A1D9MIJ7_9ACTO</name>
<reference evidence="7 8" key="1">
    <citation type="submission" date="2016-10" db="EMBL/GenBank/DDBJ databases">
        <title>Actinomyces aegypiusis sp. nov., isolated from the Aegypius monachus in Qinghai Tibet Plateau China.</title>
        <authorList>
            <person name="Wang Y."/>
        </authorList>
    </citation>
    <scope>NUCLEOTIDE SEQUENCE [LARGE SCALE GENOMIC DNA]</scope>
    <source>
        <strain evidence="7 8">VUL4_3</strain>
    </source>
</reference>
<feature type="compositionally biased region" description="Polar residues" evidence="5">
    <location>
        <begin position="187"/>
        <end position="197"/>
    </location>
</feature>
<dbReference type="EMBL" id="CP017812">
    <property type="protein sequence ID" value="AOZ72125.1"/>
    <property type="molecule type" value="Genomic_DNA"/>
</dbReference>
<proteinExistence type="inferred from homology"/>
<organism evidence="7 8">
    <name type="scientific">Boudabousia tangfeifanii</name>
    <dbReference type="NCBI Taxonomy" id="1912795"/>
    <lineage>
        <taxon>Bacteria</taxon>
        <taxon>Bacillati</taxon>
        <taxon>Actinomycetota</taxon>
        <taxon>Actinomycetes</taxon>
        <taxon>Actinomycetales</taxon>
        <taxon>Actinomycetaceae</taxon>
        <taxon>Boudabousia</taxon>
    </lineage>
</organism>
<dbReference type="PANTHER" id="PTHR42693:SF33">
    <property type="entry name" value="ARYLSULFATASE"/>
    <property type="match status" value="1"/>
</dbReference>
<keyword evidence="2" id="KW-0479">Metal-binding</keyword>
<accession>A0A1D9MIJ7</accession>
<keyword evidence="8" id="KW-1185">Reference proteome</keyword>